<accession>O45582</accession>
<dbReference type="AlphaFoldDB" id="O45582"/>
<dbReference type="STRING" id="6239.F56H6.3.1"/>
<dbReference type="InParanoid" id="O45582"/>
<dbReference type="PIR" id="T22797">
    <property type="entry name" value="T22797"/>
</dbReference>
<dbReference type="UCSC" id="F56H6.3">
    <property type="organism name" value="c. elegans"/>
</dbReference>
<reference evidence="1" key="3">
    <citation type="submission" date="2020-10" db="EMBL/GenBank/DDBJ databases">
        <authorList>
            <consortium name="WormBase Consortium"/>
            <person name="WormBase"/>
        </authorList>
    </citation>
    <scope>NUCLEOTIDE SEQUENCE</scope>
    <source>
        <strain evidence="1">Bristol N2</strain>
    </source>
</reference>
<dbReference type="Bgee" id="WBGene00010164">
    <property type="expression patterns" value="Expressed in pharyngeal muscle cell (C elegans)"/>
</dbReference>
<dbReference type="HOGENOM" id="CLU_1877289_0_0_1"/>
<protein>
    <submittedName>
        <fullName evidence="1">Uncharacterized protein</fullName>
    </submittedName>
</protein>
<sequence length="136" mass="15810">MAIRSVSDLFFWKIQFFRSFISAFLEISHFKILLFRFSAFVPFSVVKLPVFCQIFSHNFQIFLTGSHEVAAKAPPPASAVAAPASRRHSRRMYSEVRNRERVGRFRTTTSPHYVAHTPSYSFHAKLRNPERVGRFK</sequence>
<gene>
    <name evidence="1" type="ORF">CELE_F56H6.3</name>
    <name evidence="1" type="ORF">F56H6.3</name>
</gene>
<reference evidence="1" key="1">
    <citation type="journal article" date="1998" name="Science, e1252229">
        <title>Genome sequence of the nematode C. elegans: a platform for investigating biology.</title>
        <authorList>
            <consortium name="The C. elegans sequencing consortium"/>
            <person name="Sulson J.E."/>
            <person name="Waterston R."/>
        </authorList>
    </citation>
    <scope>NUCLEOTIDE SEQUENCE</scope>
    <source>
        <strain evidence="1">Bristol N2</strain>
    </source>
</reference>
<proteinExistence type="predicted"/>
<name>O45582_CAEEL</name>
<dbReference type="PaxDb" id="6239-F56H6.3"/>
<evidence type="ECO:0000313" key="1">
    <source>
        <dbReference type="EMBL" id="CAB04493.1"/>
    </source>
</evidence>
<reference evidence="1" key="2">
    <citation type="submission" date="2003-03" db="EMBL/GenBank/DDBJ databases">
        <authorList>
            <person name="Sulson J.E."/>
            <person name="Waterston R."/>
        </authorList>
    </citation>
    <scope>NUCLEOTIDE SEQUENCE</scope>
    <source>
        <strain evidence="1">Bristol N2</strain>
    </source>
</reference>
<organism evidence="1">
    <name type="scientific">Caenorhabditis elegans</name>
    <dbReference type="NCBI Taxonomy" id="6239"/>
    <lineage>
        <taxon>Eukaryota</taxon>
        <taxon>Metazoa</taxon>
        <taxon>Ecdysozoa</taxon>
        <taxon>Nematoda</taxon>
        <taxon>Chromadorea</taxon>
        <taxon>Rhabditida</taxon>
        <taxon>Rhabditina</taxon>
        <taxon>Rhabditomorpha</taxon>
        <taxon>Rhabditoidea</taxon>
        <taxon>Rhabditidae</taxon>
        <taxon>Peloderinae</taxon>
        <taxon>Caenorhabditis</taxon>
    </lineage>
</organism>
<dbReference type="EMBL" id="BX284601">
    <property type="protein sequence ID" value="CAB04493.1"/>
    <property type="molecule type" value="Genomic_DNA"/>
</dbReference>